<comment type="caution">
    <text evidence="3">The sequence shown here is derived from an EMBL/GenBank/DDBJ whole genome shotgun (WGS) entry which is preliminary data.</text>
</comment>
<protein>
    <recommendedName>
        <fullName evidence="5">WD40 repeat domain-containing protein</fullName>
    </recommendedName>
</protein>
<dbReference type="SUPFAM" id="SSF51004">
    <property type="entry name" value="C-terminal (heme d1) domain of cytochrome cd1-nitrite reductase"/>
    <property type="match status" value="1"/>
</dbReference>
<dbReference type="InterPro" id="IPR011048">
    <property type="entry name" value="Haem_d1_sf"/>
</dbReference>
<dbReference type="RefSeq" id="WP_189461052.1">
    <property type="nucleotide sequence ID" value="NZ_BMYO01000006.1"/>
</dbReference>
<evidence type="ECO:0008006" key="5">
    <source>
        <dbReference type="Google" id="ProtNLM"/>
    </source>
</evidence>
<dbReference type="Proteomes" id="UP000604737">
    <property type="component" value="Unassembled WGS sequence"/>
</dbReference>
<gene>
    <name evidence="3" type="ORF">GCM10007350_23610</name>
</gene>
<feature type="chain" id="PRO_5046536694" description="WD40 repeat domain-containing protein" evidence="2">
    <location>
        <begin position="27"/>
        <end position="637"/>
    </location>
</feature>
<feature type="compositionally biased region" description="Basic and acidic residues" evidence="1">
    <location>
        <begin position="48"/>
        <end position="78"/>
    </location>
</feature>
<evidence type="ECO:0000256" key="1">
    <source>
        <dbReference type="SAM" id="MobiDB-lite"/>
    </source>
</evidence>
<evidence type="ECO:0000256" key="2">
    <source>
        <dbReference type="SAM" id="SignalP"/>
    </source>
</evidence>
<proteinExistence type="predicted"/>
<organism evidence="3 4">
    <name type="scientific">Jeongeupia chitinilytica</name>
    <dbReference type="NCBI Taxonomy" id="1041641"/>
    <lineage>
        <taxon>Bacteria</taxon>
        <taxon>Pseudomonadati</taxon>
        <taxon>Pseudomonadota</taxon>
        <taxon>Betaproteobacteria</taxon>
        <taxon>Neisseriales</taxon>
        <taxon>Chitinibacteraceae</taxon>
        <taxon>Jeongeupia</taxon>
    </lineage>
</organism>
<keyword evidence="4" id="KW-1185">Reference proteome</keyword>
<name>A0ABQ3H3G0_9NEIS</name>
<feature type="region of interest" description="Disordered" evidence="1">
    <location>
        <begin position="48"/>
        <end position="96"/>
    </location>
</feature>
<reference evidence="4" key="1">
    <citation type="journal article" date="2019" name="Int. J. Syst. Evol. Microbiol.">
        <title>The Global Catalogue of Microorganisms (GCM) 10K type strain sequencing project: providing services to taxonomists for standard genome sequencing and annotation.</title>
        <authorList>
            <consortium name="The Broad Institute Genomics Platform"/>
            <consortium name="The Broad Institute Genome Sequencing Center for Infectious Disease"/>
            <person name="Wu L."/>
            <person name="Ma J."/>
        </authorList>
    </citation>
    <scope>NUCLEOTIDE SEQUENCE [LARGE SCALE GENOMIC DNA]</scope>
    <source>
        <strain evidence="4">KCTC 23701</strain>
    </source>
</reference>
<evidence type="ECO:0000313" key="4">
    <source>
        <dbReference type="Proteomes" id="UP000604737"/>
    </source>
</evidence>
<feature type="compositionally biased region" description="Low complexity" evidence="1">
    <location>
        <begin position="79"/>
        <end position="88"/>
    </location>
</feature>
<feature type="region of interest" description="Disordered" evidence="1">
    <location>
        <begin position="612"/>
        <end position="637"/>
    </location>
</feature>
<evidence type="ECO:0000313" key="3">
    <source>
        <dbReference type="EMBL" id="GHD64424.1"/>
    </source>
</evidence>
<keyword evidence="2" id="KW-0732">Signal</keyword>
<feature type="compositionally biased region" description="Polar residues" evidence="1">
    <location>
        <begin position="612"/>
        <end position="621"/>
    </location>
</feature>
<feature type="signal peptide" evidence="2">
    <location>
        <begin position="1"/>
        <end position="26"/>
    </location>
</feature>
<sequence length="637" mass="70373">MKSRKLVSLKITTSLTLAFSFTQAHATDWNAITKSLQQLQPLAQKIDSDNAQRREQEANESAQRDAAEARKKQQEAVKRQQAAATQKQAQDDEIRLLTPPKEMANRLVFNRRQLERTTTSQGGEAFSISGKSFVTVSNDGRQLAYINSSRQLVLRPAAGGAERVVRDGLSTDGSWFIQFAGPDTLILTDSGPQKLTELIDVQGTRLASWNGAEYQVYAYEGKVRASHASYYPVKYCKGITIYDQRGTLLQQLDLSGERFERCESRLNANGKLEVQASHGSSVSYYVDGQRVSQFVGDTRRPKEEWGAVFYTWLGQLPYVISWVSDNDSAPYRVWDLQQGRMLCELPRAGMYSWMLADAQNHVFITTPPTRVTLPDCQQSILASSGNLRSDGDIAWIFQPGNGELAVLDAATLQVRKRISTKLRGDAVQIQRLRTNPRFISVGPSGWSAKEGDVTQIYDLESGNLAQELPGGFGFDDAFTIMTSSESRDGQSVWISKGWRVALGGAPGNQQQFMQALKKDKYESTSEYKARVAKLSQPFEMEISVVDYDADNSYFSGTWQGVPIGVPMPATQARKLDGMSTLLLKGQLGVIDDNFVELRNASVMLPDGTSLAVPQTKAQQAGTPVSPPKVSSTKPAKS</sequence>
<feature type="compositionally biased region" description="Low complexity" evidence="1">
    <location>
        <begin position="627"/>
        <end position="637"/>
    </location>
</feature>
<accession>A0ABQ3H3G0</accession>
<dbReference type="EMBL" id="BMYO01000006">
    <property type="protein sequence ID" value="GHD64424.1"/>
    <property type="molecule type" value="Genomic_DNA"/>
</dbReference>